<dbReference type="Proteomes" id="UP001055811">
    <property type="component" value="Linkage Group LG09"/>
</dbReference>
<protein>
    <submittedName>
        <fullName evidence="1">Uncharacterized protein</fullName>
    </submittedName>
</protein>
<evidence type="ECO:0000313" key="1">
    <source>
        <dbReference type="EMBL" id="KAI3689671.1"/>
    </source>
</evidence>
<name>A0ACB8YWR7_CICIN</name>
<evidence type="ECO:0000313" key="2">
    <source>
        <dbReference type="Proteomes" id="UP001055811"/>
    </source>
</evidence>
<keyword evidence="2" id="KW-1185">Reference proteome</keyword>
<gene>
    <name evidence="1" type="ORF">L2E82_47636</name>
</gene>
<accession>A0ACB8YWR7</accession>
<organism evidence="1 2">
    <name type="scientific">Cichorium intybus</name>
    <name type="common">Chicory</name>
    <dbReference type="NCBI Taxonomy" id="13427"/>
    <lineage>
        <taxon>Eukaryota</taxon>
        <taxon>Viridiplantae</taxon>
        <taxon>Streptophyta</taxon>
        <taxon>Embryophyta</taxon>
        <taxon>Tracheophyta</taxon>
        <taxon>Spermatophyta</taxon>
        <taxon>Magnoliopsida</taxon>
        <taxon>eudicotyledons</taxon>
        <taxon>Gunneridae</taxon>
        <taxon>Pentapetalae</taxon>
        <taxon>asterids</taxon>
        <taxon>campanulids</taxon>
        <taxon>Asterales</taxon>
        <taxon>Asteraceae</taxon>
        <taxon>Cichorioideae</taxon>
        <taxon>Cichorieae</taxon>
        <taxon>Cichoriinae</taxon>
        <taxon>Cichorium</taxon>
    </lineage>
</organism>
<sequence length="135" mass="15332">MLIRISIAQLRPQTPNFDPVPQKPPQLIHEGRLIHEVAASSLMCCDTIRNFKISRHPQNPRGFVQEGNNTTWKTIRFCSSNCSRSYQTSGLPLSLCNDHMFVDNDHALIPSPINSIEMVAYYTLEFCDMDSYTAS</sequence>
<reference evidence="1 2" key="2">
    <citation type="journal article" date="2022" name="Mol. Ecol. Resour.">
        <title>The genomes of chicory, endive, great burdock and yacon provide insights into Asteraceae paleo-polyploidization history and plant inulin production.</title>
        <authorList>
            <person name="Fan W."/>
            <person name="Wang S."/>
            <person name="Wang H."/>
            <person name="Wang A."/>
            <person name="Jiang F."/>
            <person name="Liu H."/>
            <person name="Zhao H."/>
            <person name="Xu D."/>
            <person name="Zhang Y."/>
        </authorList>
    </citation>
    <scope>NUCLEOTIDE SEQUENCE [LARGE SCALE GENOMIC DNA]</scope>
    <source>
        <strain evidence="2">cv. Punajuju</strain>
        <tissue evidence="1">Leaves</tissue>
    </source>
</reference>
<proteinExistence type="predicted"/>
<reference evidence="2" key="1">
    <citation type="journal article" date="2022" name="Mol. Ecol. Resour.">
        <title>The genomes of chicory, endive, great burdock and yacon provide insights into Asteraceae palaeo-polyploidization history and plant inulin production.</title>
        <authorList>
            <person name="Fan W."/>
            <person name="Wang S."/>
            <person name="Wang H."/>
            <person name="Wang A."/>
            <person name="Jiang F."/>
            <person name="Liu H."/>
            <person name="Zhao H."/>
            <person name="Xu D."/>
            <person name="Zhang Y."/>
        </authorList>
    </citation>
    <scope>NUCLEOTIDE SEQUENCE [LARGE SCALE GENOMIC DNA]</scope>
    <source>
        <strain evidence="2">cv. Punajuju</strain>
    </source>
</reference>
<comment type="caution">
    <text evidence="1">The sequence shown here is derived from an EMBL/GenBank/DDBJ whole genome shotgun (WGS) entry which is preliminary data.</text>
</comment>
<dbReference type="EMBL" id="CM042017">
    <property type="protein sequence ID" value="KAI3689671.1"/>
    <property type="molecule type" value="Genomic_DNA"/>
</dbReference>